<sequence length="109" mass="12501">MAYNYFGYDHGPEVNFFYSPEFNLFMAASWLVTLVLLMLFIYGLGLKYGKMVLSYKQYTLNDKIDVERQTETTLLKRQEQKKPTSMKANGEPKKPIAQNAFTPASKAGN</sequence>
<dbReference type="EMBL" id="JAUCMV010000005">
    <property type="protein sequence ID" value="KAK0394057.1"/>
    <property type="molecule type" value="Genomic_DNA"/>
</dbReference>
<evidence type="ECO:0000256" key="2">
    <source>
        <dbReference type="SAM" id="Phobius"/>
    </source>
</evidence>
<keyword evidence="2" id="KW-0472">Membrane</keyword>
<comment type="caution">
    <text evidence="3">The sequence shown here is derived from an EMBL/GenBank/DDBJ whole genome shotgun (WGS) entry which is preliminary data.</text>
</comment>
<feature type="region of interest" description="Disordered" evidence="1">
    <location>
        <begin position="74"/>
        <end position="109"/>
    </location>
</feature>
<feature type="transmembrane region" description="Helical" evidence="2">
    <location>
        <begin position="24"/>
        <end position="46"/>
    </location>
</feature>
<keyword evidence="2" id="KW-1133">Transmembrane helix</keyword>
<dbReference type="AlphaFoldDB" id="A0AA39GUZ4"/>
<keyword evidence="4" id="KW-1185">Reference proteome</keyword>
<gene>
    <name evidence="3" type="ORF">QR680_000547</name>
</gene>
<proteinExistence type="predicted"/>
<evidence type="ECO:0000313" key="4">
    <source>
        <dbReference type="Proteomes" id="UP001175271"/>
    </source>
</evidence>
<evidence type="ECO:0000256" key="1">
    <source>
        <dbReference type="SAM" id="MobiDB-lite"/>
    </source>
</evidence>
<organism evidence="3 4">
    <name type="scientific">Steinernema hermaphroditum</name>
    <dbReference type="NCBI Taxonomy" id="289476"/>
    <lineage>
        <taxon>Eukaryota</taxon>
        <taxon>Metazoa</taxon>
        <taxon>Ecdysozoa</taxon>
        <taxon>Nematoda</taxon>
        <taxon>Chromadorea</taxon>
        <taxon>Rhabditida</taxon>
        <taxon>Tylenchina</taxon>
        <taxon>Panagrolaimomorpha</taxon>
        <taxon>Strongyloidoidea</taxon>
        <taxon>Steinernematidae</taxon>
        <taxon>Steinernema</taxon>
    </lineage>
</organism>
<accession>A0AA39GUZ4</accession>
<keyword evidence="2" id="KW-0812">Transmembrane</keyword>
<name>A0AA39GUZ4_9BILA</name>
<reference evidence="3" key="1">
    <citation type="submission" date="2023-06" db="EMBL/GenBank/DDBJ databases">
        <title>Genomic analysis of the entomopathogenic nematode Steinernema hermaphroditum.</title>
        <authorList>
            <person name="Schwarz E.M."/>
            <person name="Heppert J.K."/>
            <person name="Baniya A."/>
            <person name="Schwartz H.T."/>
            <person name="Tan C.-H."/>
            <person name="Antoshechkin I."/>
            <person name="Sternberg P.W."/>
            <person name="Goodrich-Blair H."/>
            <person name="Dillman A.R."/>
        </authorList>
    </citation>
    <scope>NUCLEOTIDE SEQUENCE</scope>
    <source>
        <strain evidence="3">PS9179</strain>
        <tissue evidence="3">Whole animal</tissue>
    </source>
</reference>
<evidence type="ECO:0000313" key="3">
    <source>
        <dbReference type="EMBL" id="KAK0394057.1"/>
    </source>
</evidence>
<dbReference type="Proteomes" id="UP001175271">
    <property type="component" value="Unassembled WGS sequence"/>
</dbReference>
<protein>
    <submittedName>
        <fullName evidence="3">Uncharacterized protein</fullName>
    </submittedName>
</protein>